<reference evidence="1" key="1">
    <citation type="submission" date="2022-06" db="EMBL/GenBank/DDBJ databases">
        <title>Uncovering the hologenomic basis of an extraordinary plant invasion.</title>
        <authorList>
            <person name="Bieker V.C."/>
            <person name="Martin M.D."/>
            <person name="Gilbert T."/>
            <person name="Hodgins K."/>
            <person name="Battlay P."/>
            <person name="Petersen B."/>
            <person name="Wilson J."/>
        </authorList>
    </citation>
    <scope>NUCLEOTIDE SEQUENCE</scope>
    <source>
        <strain evidence="1">AA19_3_7</strain>
        <tissue evidence="1">Leaf</tissue>
    </source>
</reference>
<feature type="non-terminal residue" evidence="1">
    <location>
        <position position="1"/>
    </location>
</feature>
<dbReference type="AlphaFoldDB" id="A0AAD5CD67"/>
<dbReference type="EMBL" id="JAMZMK010008837">
    <property type="protein sequence ID" value="KAI7738291.1"/>
    <property type="molecule type" value="Genomic_DNA"/>
</dbReference>
<comment type="caution">
    <text evidence="1">The sequence shown here is derived from an EMBL/GenBank/DDBJ whole genome shotgun (WGS) entry which is preliminary data.</text>
</comment>
<dbReference type="Proteomes" id="UP001206925">
    <property type="component" value="Unassembled WGS sequence"/>
</dbReference>
<protein>
    <submittedName>
        <fullName evidence="1">Uncharacterized protein</fullName>
    </submittedName>
</protein>
<feature type="non-terminal residue" evidence="1">
    <location>
        <position position="98"/>
    </location>
</feature>
<sequence>REENIIGRGGIGDRSAWSIAATRSKPYEHLSGGYLLGRRAVVYILLFYLIPLLKSNYPVDLRFAIVHAYDVQIPFASKVAESRFQFAGFSPDTTNAAF</sequence>
<keyword evidence="2" id="KW-1185">Reference proteome</keyword>
<name>A0AAD5CD67_AMBAR</name>
<accession>A0AAD5CD67</accession>
<gene>
    <name evidence="1" type="ORF">M8C21_024388</name>
</gene>
<organism evidence="1 2">
    <name type="scientific">Ambrosia artemisiifolia</name>
    <name type="common">Common ragweed</name>
    <dbReference type="NCBI Taxonomy" id="4212"/>
    <lineage>
        <taxon>Eukaryota</taxon>
        <taxon>Viridiplantae</taxon>
        <taxon>Streptophyta</taxon>
        <taxon>Embryophyta</taxon>
        <taxon>Tracheophyta</taxon>
        <taxon>Spermatophyta</taxon>
        <taxon>Magnoliopsida</taxon>
        <taxon>eudicotyledons</taxon>
        <taxon>Gunneridae</taxon>
        <taxon>Pentapetalae</taxon>
        <taxon>asterids</taxon>
        <taxon>campanulids</taxon>
        <taxon>Asterales</taxon>
        <taxon>Asteraceae</taxon>
        <taxon>Asteroideae</taxon>
        <taxon>Heliantheae alliance</taxon>
        <taxon>Heliantheae</taxon>
        <taxon>Ambrosia</taxon>
    </lineage>
</organism>
<evidence type="ECO:0000313" key="1">
    <source>
        <dbReference type="EMBL" id="KAI7738291.1"/>
    </source>
</evidence>
<evidence type="ECO:0000313" key="2">
    <source>
        <dbReference type="Proteomes" id="UP001206925"/>
    </source>
</evidence>
<proteinExistence type="predicted"/>